<sequence>MNGITVVVHFSGLKMLRWLLVWQLRFLLVRGIFDTSFFTMKRQSTLSEVNCIDFSKINTNTNRLGRIIPVSRHMDATTMPQNKIIGIRRFDRMVPDTDDIVREHAKLVQDINSLRQLVFVSPLTDSNRDYDDSIFHEIIETASTTTARPGSYGPLDAKPTKASSIPVILLGGASQQQLIKRQPMSPIKPSFSLVGTTITRVKHPYPFVMQPSRIPIKVCITPVPITYSAATTRKPSVWEKLLKTILPR</sequence>
<comment type="caution">
    <text evidence="1">The sequence shown here is derived from an EMBL/GenBank/DDBJ whole genome shotgun (WGS) entry which is preliminary data.</text>
</comment>
<reference evidence="1 2" key="1">
    <citation type="journal article" date="2021" name="Front. Genet.">
        <title>Chromosome-Level Genome Assembly Reveals Significant Gene Expansion in the Toll and IMD Signaling Pathways of Dendrolimus kikuchii.</title>
        <authorList>
            <person name="Zhou J."/>
            <person name="Wu P."/>
            <person name="Xiong Z."/>
            <person name="Liu N."/>
            <person name="Zhao N."/>
            <person name="Ji M."/>
            <person name="Qiu Y."/>
            <person name="Yang B."/>
        </authorList>
    </citation>
    <scope>NUCLEOTIDE SEQUENCE [LARGE SCALE GENOMIC DNA]</scope>
    <source>
        <strain evidence="1">Ann1</strain>
    </source>
</reference>
<accession>A0ACC1DKC5</accession>
<name>A0ACC1DKC5_9NEOP</name>
<evidence type="ECO:0000313" key="1">
    <source>
        <dbReference type="EMBL" id="KAJ0183862.1"/>
    </source>
</evidence>
<keyword evidence="2" id="KW-1185">Reference proteome</keyword>
<organism evidence="1 2">
    <name type="scientific">Dendrolimus kikuchii</name>
    <dbReference type="NCBI Taxonomy" id="765133"/>
    <lineage>
        <taxon>Eukaryota</taxon>
        <taxon>Metazoa</taxon>
        <taxon>Ecdysozoa</taxon>
        <taxon>Arthropoda</taxon>
        <taxon>Hexapoda</taxon>
        <taxon>Insecta</taxon>
        <taxon>Pterygota</taxon>
        <taxon>Neoptera</taxon>
        <taxon>Endopterygota</taxon>
        <taxon>Lepidoptera</taxon>
        <taxon>Glossata</taxon>
        <taxon>Ditrysia</taxon>
        <taxon>Bombycoidea</taxon>
        <taxon>Lasiocampidae</taxon>
        <taxon>Dendrolimus</taxon>
    </lineage>
</organism>
<protein>
    <submittedName>
        <fullName evidence="1">Uncharacterized protein</fullName>
    </submittedName>
</protein>
<gene>
    <name evidence="1" type="ORF">K1T71_000285</name>
</gene>
<proteinExistence type="predicted"/>
<dbReference type="EMBL" id="CM034387">
    <property type="protein sequence ID" value="KAJ0183862.1"/>
    <property type="molecule type" value="Genomic_DNA"/>
</dbReference>
<dbReference type="Proteomes" id="UP000824533">
    <property type="component" value="Linkage Group LG01"/>
</dbReference>
<evidence type="ECO:0000313" key="2">
    <source>
        <dbReference type="Proteomes" id="UP000824533"/>
    </source>
</evidence>